<dbReference type="InterPro" id="IPR036876">
    <property type="entry name" value="UVR_dom_sf"/>
</dbReference>
<keyword evidence="4" id="KW-1185">Reference proteome</keyword>
<dbReference type="InterPro" id="IPR024759">
    <property type="entry name" value="UvrB_YAD/RRR_dom"/>
</dbReference>
<proteinExistence type="predicted"/>
<accession>A0AA96VGV7</accession>
<evidence type="ECO:0000313" key="4">
    <source>
        <dbReference type="Proteomes" id="UP001304970"/>
    </source>
</evidence>
<dbReference type="InterPro" id="IPR001943">
    <property type="entry name" value="UVR_dom"/>
</dbReference>
<evidence type="ECO:0000313" key="3">
    <source>
        <dbReference type="EMBL" id="WNY26312.1"/>
    </source>
</evidence>
<evidence type="ECO:0000256" key="1">
    <source>
        <dbReference type="SAM" id="MobiDB-lite"/>
    </source>
</evidence>
<dbReference type="Pfam" id="PF12344">
    <property type="entry name" value="UvrB"/>
    <property type="match status" value="1"/>
</dbReference>
<dbReference type="SUPFAM" id="SSF46600">
    <property type="entry name" value="C-terminal UvrC-binding domain of UvrB"/>
    <property type="match status" value="1"/>
</dbReference>
<dbReference type="Proteomes" id="UP001304970">
    <property type="component" value="Chromosome"/>
</dbReference>
<gene>
    <name evidence="3" type="primary">uvrB_1</name>
    <name evidence="3" type="ORF">MsAm2_00720</name>
</gene>
<reference evidence="3 4" key="1">
    <citation type="submission" date="2023-07" db="EMBL/GenBank/DDBJ databases">
        <title>Closed genome sequence of Methanosarcinaceae archaeon Am2.</title>
        <authorList>
            <person name="Poehlein A."/>
            <person name="Protasov E."/>
            <person name="Platt K."/>
            <person name="Reeh H."/>
            <person name="Daniel R."/>
            <person name="Brune A."/>
        </authorList>
    </citation>
    <scope>NUCLEOTIDE SEQUENCE [LARGE SCALE GENOMIC DNA]</scope>
    <source>
        <strain evidence="3 4">Am2</strain>
    </source>
</reference>
<evidence type="ECO:0000259" key="2">
    <source>
        <dbReference type="PROSITE" id="PS50151"/>
    </source>
</evidence>
<dbReference type="Gene3D" id="4.10.860.10">
    <property type="entry name" value="UVR domain"/>
    <property type="match status" value="1"/>
</dbReference>
<dbReference type="AlphaFoldDB" id="A0AA96VGV7"/>
<dbReference type="Pfam" id="PF02151">
    <property type="entry name" value="UVR"/>
    <property type="match status" value="1"/>
</dbReference>
<dbReference type="PROSITE" id="PS50151">
    <property type="entry name" value="UVR"/>
    <property type="match status" value="1"/>
</dbReference>
<feature type="domain" description="UVR" evidence="2">
    <location>
        <begin position="48"/>
        <end position="83"/>
    </location>
</feature>
<protein>
    <submittedName>
        <fullName evidence="3">UvrABC system protein B</fullName>
    </submittedName>
</protein>
<name>A0AA96VGV7_9EURY</name>
<dbReference type="EMBL" id="CP131061">
    <property type="protein sequence ID" value="WNY26312.1"/>
    <property type="molecule type" value="Genomic_DNA"/>
</dbReference>
<sequence length="144" mass="16750">MEETQRRRNLQLAFNAEHGIVPQTIRKPIREKVADISDIKSVPKANIPGVLIEYEAEMNLTAEMLDFERAIQLRDTIRELERKMKGEETDADKRDKRKAEWKEMKKAEGKEKKKAEEGGEKTEGKEKKDVKKAAKTRKDDNKNK</sequence>
<feature type="region of interest" description="Disordered" evidence="1">
    <location>
        <begin position="81"/>
        <end position="144"/>
    </location>
</feature>
<organism evidence="3 4">
    <name type="scientific">Methanolapillus ohkumae</name>
    <dbReference type="NCBI Taxonomy" id="3028298"/>
    <lineage>
        <taxon>Archaea</taxon>
        <taxon>Methanobacteriati</taxon>
        <taxon>Methanobacteriota</taxon>
        <taxon>Stenosarchaea group</taxon>
        <taxon>Methanomicrobia</taxon>
        <taxon>Methanosarcinales</taxon>
        <taxon>Methanosarcinaceae</taxon>
        <taxon>Methanolapillus</taxon>
    </lineage>
</organism>